<reference evidence="1" key="1">
    <citation type="submission" date="2020-10" db="EMBL/GenBank/DDBJ databases">
        <authorList>
            <person name="Gilroy R."/>
        </authorList>
    </citation>
    <scope>NUCLEOTIDE SEQUENCE</scope>
    <source>
        <strain evidence="1">ChiSjej6B24-2974</strain>
    </source>
</reference>
<comment type="caution">
    <text evidence="1">The sequence shown here is derived from an EMBL/GenBank/DDBJ whole genome shotgun (WGS) entry which is preliminary data.</text>
</comment>
<accession>A0A9D0ZMP6</accession>
<evidence type="ECO:0000313" key="2">
    <source>
        <dbReference type="Proteomes" id="UP000824260"/>
    </source>
</evidence>
<name>A0A9D0ZMP6_9FIRM</name>
<dbReference type="Proteomes" id="UP000824260">
    <property type="component" value="Unassembled WGS sequence"/>
</dbReference>
<sequence length="81" mass="9265">MTENCLQPVAMTIDAKKPRLRIHKSTIHRMGDPKYIQLMIDPEGRRIALRGVDRHIPGQHEIRVDRIAAGLAKVRPVRQGH</sequence>
<organism evidence="1 2">
    <name type="scientific">Candidatus Pullichristensenella stercorigallinarum</name>
    <dbReference type="NCBI Taxonomy" id="2840909"/>
    <lineage>
        <taxon>Bacteria</taxon>
        <taxon>Bacillati</taxon>
        <taxon>Bacillota</taxon>
        <taxon>Clostridia</taxon>
        <taxon>Candidatus Pullichristensenella</taxon>
    </lineage>
</organism>
<reference evidence="1" key="2">
    <citation type="journal article" date="2021" name="PeerJ">
        <title>Extensive microbial diversity within the chicken gut microbiome revealed by metagenomics and culture.</title>
        <authorList>
            <person name="Gilroy R."/>
            <person name="Ravi A."/>
            <person name="Getino M."/>
            <person name="Pursley I."/>
            <person name="Horton D.L."/>
            <person name="Alikhan N.F."/>
            <person name="Baker D."/>
            <person name="Gharbi K."/>
            <person name="Hall N."/>
            <person name="Watson M."/>
            <person name="Adriaenssens E.M."/>
            <person name="Foster-Nyarko E."/>
            <person name="Jarju S."/>
            <person name="Secka A."/>
            <person name="Antonio M."/>
            <person name="Oren A."/>
            <person name="Chaudhuri R.R."/>
            <person name="La Ragione R."/>
            <person name="Hildebrand F."/>
            <person name="Pallen M.J."/>
        </authorList>
    </citation>
    <scope>NUCLEOTIDE SEQUENCE</scope>
    <source>
        <strain evidence="1">ChiSjej6B24-2974</strain>
    </source>
</reference>
<proteinExistence type="predicted"/>
<dbReference type="EMBL" id="DVFZ01000096">
    <property type="protein sequence ID" value="HIQ83367.1"/>
    <property type="molecule type" value="Genomic_DNA"/>
</dbReference>
<protein>
    <submittedName>
        <fullName evidence="1">Uncharacterized protein</fullName>
    </submittedName>
</protein>
<dbReference type="AlphaFoldDB" id="A0A9D0ZMP6"/>
<evidence type="ECO:0000313" key="1">
    <source>
        <dbReference type="EMBL" id="HIQ83367.1"/>
    </source>
</evidence>
<gene>
    <name evidence="1" type="ORF">IAA52_09745</name>
</gene>